<reference evidence="4" key="1">
    <citation type="submission" date="2011-01" db="EMBL/GenBank/DDBJ databases">
        <title>Complete sequence of chromosome of Acidobacterium sp. MP5ACTX9.</title>
        <authorList>
            <consortium name="US DOE Joint Genome Institute"/>
            <person name="Lucas S."/>
            <person name="Copeland A."/>
            <person name="Lapidus A."/>
            <person name="Cheng J.-F."/>
            <person name="Goodwin L."/>
            <person name="Pitluck S."/>
            <person name="Teshima H."/>
            <person name="Detter J.C."/>
            <person name="Han C."/>
            <person name="Tapia R."/>
            <person name="Land M."/>
            <person name="Hauser L."/>
            <person name="Kyrpides N."/>
            <person name="Ivanova N."/>
            <person name="Ovchinnikova G."/>
            <person name="Pagani I."/>
            <person name="Rawat S.R."/>
            <person name="Mannisto M."/>
            <person name="Haggblom M.M."/>
            <person name="Woyke T."/>
        </authorList>
    </citation>
    <scope>NUCLEOTIDE SEQUENCE [LARGE SCALE GENOMIC DNA]</scope>
    <source>
        <strain evidence="4">MP5ACTX9</strain>
    </source>
</reference>
<dbReference type="Gene3D" id="3.30.530.20">
    <property type="match status" value="1"/>
</dbReference>
<evidence type="ECO:0000259" key="2">
    <source>
        <dbReference type="Pfam" id="PF08327"/>
    </source>
</evidence>
<name>E8WXN9_GRATM</name>
<dbReference type="KEGG" id="acm:AciX9_1602"/>
<accession>E8WXN9</accession>
<proteinExistence type="inferred from homology"/>
<gene>
    <name evidence="3" type="ordered locus">AciX9_1602</name>
</gene>
<feature type="domain" description="Activator of Hsp90 ATPase homologue 1/2-like C-terminal" evidence="2">
    <location>
        <begin position="19"/>
        <end position="162"/>
    </location>
</feature>
<dbReference type="InterPro" id="IPR023393">
    <property type="entry name" value="START-like_dom_sf"/>
</dbReference>
<dbReference type="PaxDb" id="1198114-AciX9_1602"/>
<dbReference type="InterPro" id="IPR013538">
    <property type="entry name" value="ASHA1/2-like_C"/>
</dbReference>
<dbReference type="OrthoDB" id="2580049at2"/>
<dbReference type="EMBL" id="CP002480">
    <property type="protein sequence ID" value="ADW68655.1"/>
    <property type="molecule type" value="Genomic_DNA"/>
</dbReference>
<dbReference type="eggNOG" id="COG3832">
    <property type="taxonomic scope" value="Bacteria"/>
</dbReference>
<dbReference type="RefSeq" id="WP_013579974.1">
    <property type="nucleotide sequence ID" value="NC_015064.1"/>
</dbReference>
<evidence type="ECO:0000313" key="4">
    <source>
        <dbReference type="Proteomes" id="UP000000343"/>
    </source>
</evidence>
<dbReference type="AlphaFoldDB" id="E8WXN9"/>
<sequence length="169" mass="19072">MTQKTGSEVERMTVTRIFDAPRELVWKAWTDPKYVMQWWGPKEFTCPVCKMDFRVGGKFLYGMKSPDGQTFWNAGEYHEIIPFEKIASSMYFADSEGNKVEAADLGIEHEAIEGAYDVTLFEDLGDGRTKLTFIGNEPAESAKDSGQLEGWNQILDKVAEIVAELVDAK</sequence>
<dbReference type="Proteomes" id="UP000000343">
    <property type="component" value="Chromosome"/>
</dbReference>
<dbReference type="STRING" id="1198114.AciX9_1602"/>
<protein>
    <submittedName>
        <fullName evidence="3">Activator of Hsp90 ATPase 1 family protein</fullName>
    </submittedName>
</protein>
<organism evidence="4">
    <name type="scientific">Granulicella tundricola (strain ATCC BAA-1859 / DSM 23138 / MP5ACTX9)</name>
    <dbReference type="NCBI Taxonomy" id="1198114"/>
    <lineage>
        <taxon>Bacteria</taxon>
        <taxon>Pseudomonadati</taxon>
        <taxon>Acidobacteriota</taxon>
        <taxon>Terriglobia</taxon>
        <taxon>Terriglobales</taxon>
        <taxon>Acidobacteriaceae</taxon>
        <taxon>Granulicella</taxon>
    </lineage>
</organism>
<dbReference type="SUPFAM" id="SSF55961">
    <property type="entry name" value="Bet v1-like"/>
    <property type="match status" value="1"/>
</dbReference>
<evidence type="ECO:0000313" key="3">
    <source>
        <dbReference type="EMBL" id="ADW68655.1"/>
    </source>
</evidence>
<dbReference type="HOGENOM" id="CLU_108923_6_3_0"/>
<dbReference type="Pfam" id="PF08327">
    <property type="entry name" value="AHSA1"/>
    <property type="match status" value="1"/>
</dbReference>
<evidence type="ECO:0000256" key="1">
    <source>
        <dbReference type="ARBA" id="ARBA00006817"/>
    </source>
</evidence>
<comment type="similarity">
    <text evidence="1">Belongs to the AHA1 family.</text>
</comment>
<keyword evidence="4" id="KW-1185">Reference proteome</keyword>